<dbReference type="CDD" id="cd06561">
    <property type="entry name" value="AlkD_like"/>
    <property type="match status" value="1"/>
</dbReference>
<protein>
    <submittedName>
        <fullName evidence="1">DNA alkylation repair protein</fullName>
    </submittedName>
</protein>
<dbReference type="OrthoDB" id="9775346at2"/>
<dbReference type="Pfam" id="PF08713">
    <property type="entry name" value="DNA_alkylation"/>
    <property type="match status" value="1"/>
</dbReference>
<dbReference type="InterPro" id="IPR016024">
    <property type="entry name" value="ARM-type_fold"/>
</dbReference>
<dbReference type="Gene3D" id="1.25.10.90">
    <property type="match status" value="1"/>
</dbReference>
<comment type="caution">
    <text evidence="1">The sequence shown here is derived from an EMBL/GenBank/DDBJ whole genome shotgun (WGS) entry which is preliminary data.</text>
</comment>
<name>A0A5Q6S0K0_9ACTN</name>
<dbReference type="AlphaFoldDB" id="A0A5Q6S0K0"/>
<accession>A0A5Q6S0K0</accession>
<dbReference type="RefSeq" id="WP_149769380.1">
    <property type="nucleotide sequence ID" value="NZ_VDFQ02000002.1"/>
</dbReference>
<organism evidence="1 2">
    <name type="scientific">Mumia zhuanghuii</name>
    <dbReference type="NCBI Taxonomy" id="2585211"/>
    <lineage>
        <taxon>Bacteria</taxon>
        <taxon>Bacillati</taxon>
        <taxon>Actinomycetota</taxon>
        <taxon>Actinomycetes</taxon>
        <taxon>Propionibacteriales</taxon>
        <taxon>Nocardioidaceae</taxon>
        <taxon>Mumia</taxon>
    </lineage>
</organism>
<evidence type="ECO:0000313" key="2">
    <source>
        <dbReference type="Proteomes" id="UP000307768"/>
    </source>
</evidence>
<dbReference type="SUPFAM" id="SSF48371">
    <property type="entry name" value="ARM repeat"/>
    <property type="match status" value="1"/>
</dbReference>
<dbReference type="Proteomes" id="UP000307768">
    <property type="component" value="Unassembled WGS sequence"/>
</dbReference>
<dbReference type="EMBL" id="VDFQ02000002">
    <property type="protein sequence ID" value="KAA1423861.1"/>
    <property type="molecule type" value="Genomic_DNA"/>
</dbReference>
<dbReference type="InterPro" id="IPR014825">
    <property type="entry name" value="DNA_alkylation"/>
</dbReference>
<dbReference type="PANTHER" id="PTHR34070:SF1">
    <property type="entry name" value="DNA ALKYLATION REPAIR PROTEIN"/>
    <property type="match status" value="1"/>
</dbReference>
<reference evidence="1 2" key="1">
    <citation type="submission" date="2019-09" db="EMBL/GenBank/DDBJ databases">
        <title>Mumia zhuanghuii sp. nov. isolated from the intestinal contents of plateau pika (Ochotona curzoniae) in the Qinghai-Tibet plateau of China.</title>
        <authorList>
            <person name="Tian Z."/>
        </authorList>
    </citation>
    <scope>NUCLEOTIDE SEQUENCE [LARGE SCALE GENOMIC DNA]</scope>
    <source>
        <strain evidence="2">350</strain>
    </source>
</reference>
<gene>
    <name evidence="1" type="ORF">FE697_009905</name>
</gene>
<proteinExistence type="predicted"/>
<sequence>MDDLTAAAFRARLLPLASAEQKAKYVRFFPGDDSFVGVPMRDVFGLAKAHLAMPADEIEVLLDDEVREARVGACSIMGKAATHKRVSEERHRELYDLYLRRHDRIDTWDLVDLGASQVVGSWLVDRPRDPLYTLARSEAWPERRTAVVATAAFIKRGQVEDTFAISRLLLGDDVELVHKGAGWMLRYAGDVDRAGLTAFLDEHAATMPRAMLRAAIEKLDKPDRATYLASGRS</sequence>
<evidence type="ECO:0000313" key="1">
    <source>
        <dbReference type="EMBL" id="KAA1423861.1"/>
    </source>
</evidence>
<dbReference type="PANTHER" id="PTHR34070">
    <property type="entry name" value="ARMADILLO-TYPE FOLD"/>
    <property type="match status" value="1"/>
</dbReference>